<evidence type="ECO:0000313" key="1">
    <source>
        <dbReference type="EMBL" id="MCT2582315.1"/>
    </source>
</evidence>
<comment type="caution">
    <text evidence="1">The sequence shown here is derived from an EMBL/GenBank/DDBJ whole genome shotgun (WGS) entry which is preliminary data.</text>
</comment>
<reference evidence="1 2" key="1">
    <citation type="submission" date="2021-02" db="EMBL/GenBank/DDBJ databases">
        <title>Actinophytocola xerophila sp. nov., isolated from soil of cotton cropping field.</title>
        <authorList>
            <person name="Huang R."/>
            <person name="Chen X."/>
            <person name="Ge X."/>
            <person name="Liu W."/>
        </authorList>
    </citation>
    <scope>NUCLEOTIDE SEQUENCE [LARGE SCALE GENOMIC DNA]</scope>
    <source>
        <strain evidence="1 2">S1-96</strain>
    </source>
</reference>
<dbReference type="Gene3D" id="2.60.40.3910">
    <property type="entry name" value="Inclusion body protein"/>
    <property type="match status" value="1"/>
</dbReference>
<protein>
    <submittedName>
        <fullName evidence="1">Inclusion body family protein</fullName>
    </submittedName>
</protein>
<dbReference type="EMBL" id="JAFFZE010000004">
    <property type="protein sequence ID" value="MCT2582315.1"/>
    <property type="molecule type" value="Genomic_DNA"/>
</dbReference>
<dbReference type="RefSeq" id="WP_260189662.1">
    <property type="nucleotide sequence ID" value="NZ_JAFFZE010000004.1"/>
</dbReference>
<name>A0ABT2J394_9PSEU</name>
<dbReference type="InterPro" id="IPR021087">
    <property type="entry name" value="Uncharacterised_PixA/AidA"/>
</dbReference>
<proteinExistence type="predicted"/>
<evidence type="ECO:0000313" key="2">
    <source>
        <dbReference type="Proteomes" id="UP001156441"/>
    </source>
</evidence>
<sequence length="188" mass="21491">MTAVAAEYPEVALYQPTGTDLPNINVLISIDVETLLDDHRPSQKSDDPTWIGDSDKYISMHTRQGNVGGDQGGSELTVDMSLSDHIRWRETTYSCNHDYSVLLYQYAPYDQDQGVISQPKCYVVQGLQIPLPSMNDPLHPTMQTVNDYFWEATALKKGEQTYRFYFMVVDRTGKQLGYYKWDPHIVVQ</sequence>
<dbReference type="Pfam" id="PF12306">
    <property type="entry name" value="PixA"/>
    <property type="match status" value="1"/>
</dbReference>
<organism evidence="1 2">
    <name type="scientific">Actinophytocola gossypii</name>
    <dbReference type="NCBI Taxonomy" id="2812003"/>
    <lineage>
        <taxon>Bacteria</taxon>
        <taxon>Bacillati</taxon>
        <taxon>Actinomycetota</taxon>
        <taxon>Actinomycetes</taxon>
        <taxon>Pseudonocardiales</taxon>
        <taxon>Pseudonocardiaceae</taxon>
    </lineage>
</organism>
<dbReference type="InterPro" id="IPR038712">
    <property type="entry name" value="PixA-like_sf"/>
</dbReference>
<gene>
    <name evidence="1" type="ORF">JT362_04150</name>
</gene>
<accession>A0ABT2J394</accession>
<dbReference type="Proteomes" id="UP001156441">
    <property type="component" value="Unassembled WGS sequence"/>
</dbReference>
<keyword evidence="2" id="KW-1185">Reference proteome</keyword>